<proteinExistence type="inferred from homology"/>
<reference evidence="6" key="1">
    <citation type="submission" date="2015-06" db="UniProtKB">
        <authorList>
            <consortium name="EnsemblPlants"/>
        </authorList>
    </citation>
    <scope>IDENTIFICATION</scope>
</reference>
<dbReference type="InterPro" id="IPR029054">
    <property type="entry name" value="dUTPase-like"/>
</dbReference>
<evidence type="ECO:0000256" key="3">
    <source>
        <dbReference type="ARBA" id="ARBA00012379"/>
    </source>
</evidence>
<dbReference type="GO" id="GO:0000287">
    <property type="term" value="F:magnesium ion binding"/>
    <property type="evidence" value="ECO:0007669"/>
    <property type="project" value="InterPro"/>
</dbReference>
<keyword evidence="4" id="KW-0546">Nucleotide metabolism</keyword>
<comment type="similarity">
    <text evidence="2">Belongs to the dUTPase family.</text>
</comment>
<dbReference type="Pfam" id="PF00692">
    <property type="entry name" value="dUTPase"/>
    <property type="match status" value="1"/>
</dbReference>
<dbReference type="GO" id="GO:0046081">
    <property type="term" value="P:dUTP catabolic process"/>
    <property type="evidence" value="ECO:0007669"/>
    <property type="project" value="InterPro"/>
</dbReference>
<evidence type="ECO:0000256" key="1">
    <source>
        <dbReference type="ARBA" id="ARBA00005142"/>
    </source>
</evidence>
<dbReference type="SUPFAM" id="SSF51283">
    <property type="entry name" value="dUTPase-like"/>
    <property type="match status" value="1"/>
</dbReference>
<organism evidence="6">
    <name type="scientific">Aegilops tauschii</name>
    <name type="common">Tausch's goatgrass</name>
    <name type="synonym">Aegilops squarrosa</name>
    <dbReference type="NCBI Taxonomy" id="37682"/>
    <lineage>
        <taxon>Eukaryota</taxon>
        <taxon>Viridiplantae</taxon>
        <taxon>Streptophyta</taxon>
        <taxon>Embryophyta</taxon>
        <taxon>Tracheophyta</taxon>
        <taxon>Spermatophyta</taxon>
        <taxon>Magnoliopsida</taxon>
        <taxon>Liliopsida</taxon>
        <taxon>Poales</taxon>
        <taxon>Poaceae</taxon>
        <taxon>BOP clade</taxon>
        <taxon>Pooideae</taxon>
        <taxon>Triticodae</taxon>
        <taxon>Triticeae</taxon>
        <taxon>Triticinae</taxon>
        <taxon>Aegilops</taxon>
    </lineage>
</organism>
<dbReference type="EnsemblPlants" id="EMT16081">
    <property type="protein sequence ID" value="EMT16081"/>
    <property type="gene ID" value="F775_25213"/>
</dbReference>
<dbReference type="Gene3D" id="2.70.40.10">
    <property type="match status" value="1"/>
</dbReference>
<dbReference type="GO" id="GO:0006226">
    <property type="term" value="P:dUMP biosynthetic process"/>
    <property type="evidence" value="ECO:0007669"/>
    <property type="project" value="InterPro"/>
</dbReference>
<dbReference type="InterPro" id="IPR008181">
    <property type="entry name" value="dUTPase"/>
</dbReference>
<dbReference type="GO" id="GO:0004170">
    <property type="term" value="F:dUTP diphosphatase activity"/>
    <property type="evidence" value="ECO:0007669"/>
    <property type="project" value="UniProtKB-EC"/>
</dbReference>
<evidence type="ECO:0000256" key="2">
    <source>
        <dbReference type="ARBA" id="ARBA00006581"/>
    </source>
</evidence>
<name>N1QX42_AEGTA</name>
<dbReference type="AlphaFoldDB" id="N1QX42"/>
<comment type="pathway">
    <text evidence="1">Pyrimidine metabolism; dUMP biosynthesis; dUMP from dCTP (dUTP route): step 2/2.</text>
</comment>
<feature type="domain" description="dUTPase-like" evidence="5">
    <location>
        <begin position="126"/>
        <end position="185"/>
    </location>
</feature>
<dbReference type="InterPro" id="IPR036157">
    <property type="entry name" value="dUTPase-like_sf"/>
</dbReference>
<evidence type="ECO:0000259" key="5">
    <source>
        <dbReference type="Pfam" id="PF00692"/>
    </source>
</evidence>
<accession>N1QX42</accession>
<evidence type="ECO:0000256" key="4">
    <source>
        <dbReference type="ARBA" id="ARBA00023080"/>
    </source>
</evidence>
<dbReference type="PANTHER" id="PTHR11241:SF0">
    <property type="entry name" value="DEOXYURIDINE 5'-TRIPHOSPHATE NUCLEOTIDOHYDROLASE"/>
    <property type="match status" value="1"/>
</dbReference>
<dbReference type="PANTHER" id="PTHR11241">
    <property type="entry name" value="DEOXYURIDINE 5'-TRIPHOSPHATE NUCLEOTIDOHYDROLASE"/>
    <property type="match status" value="1"/>
</dbReference>
<evidence type="ECO:0000313" key="6">
    <source>
        <dbReference type="EnsemblPlants" id="EMT16081"/>
    </source>
</evidence>
<protein>
    <recommendedName>
        <fullName evidence="3">dUTP diphosphatase</fullName>
        <ecNumber evidence="3">3.6.1.23</ecNumber>
    </recommendedName>
</protein>
<dbReference type="EC" id="3.6.1.23" evidence="3"/>
<sequence length="210" mass="22525">MASALSAPAASVVAAARSKARARFSTPACRCSEEEGRMGGPGAASGDGVAAPVLVSREKAKNLGLQVLARPRGYADAAKIPYNFRHVSYLQKEGTRPSSRPVAVSSFDSFVQQGGDLPFFTSRATRVIDAEYRCPVGVVLFNHSEVDFAVKPGDCVAQMIVQVIATPEVTEVEDLDTTVWGREDSGPPRFELRALVDTSREVLRCSMLHP</sequence>